<dbReference type="GeneID" id="17259274"/>
<dbReference type="Pfam" id="PF08241">
    <property type="entry name" value="Methyltransf_11"/>
    <property type="match status" value="1"/>
</dbReference>
<sequence length="236" mass="24886">MSGAWVLLLSHQAWCPPLRPQTPASRAEAQPRAMELDVAAGERGPSRILPIVETLLRAKPFPATCPYDEATDAAFAQRQTPWVLAPPPAAEVSVLSRCYAARLAEAGASAVLEVTGDGEGTRLPAPPIGRPRLKRSWLHAFAGSYEAGRGGRGGGGRGGDAPQHALFSGADPLPYADASFDAVLCHGCLPYVSHPVALLAELFRVLKPSGVALLSFAGDPPVDRASDFDRRHATQV</sequence>
<evidence type="ECO:0000313" key="2">
    <source>
        <dbReference type="EnsemblProtists" id="EOD13175"/>
    </source>
</evidence>
<dbReference type="EnsemblProtists" id="EOD13175">
    <property type="protein sequence ID" value="EOD13175"/>
    <property type="gene ID" value="EMIHUDRAFT_212937"/>
</dbReference>
<evidence type="ECO:0000313" key="3">
    <source>
        <dbReference type="Proteomes" id="UP000013827"/>
    </source>
</evidence>
<dbReference type="Gene3D" id="3.40.50.150">
    <property type="entry name" value="Vaccinia Virus protein VP39"/>
    <property type="match status" value="1"/>
</dbReference>
<dbReference type="HOGENOM" id="CLU_068164_0_0_1"/>
<dbReference type="SUPFAM" id="SSF53335">
    <property type="entry name" value="S-adenosyl-L-methionine-dependent methyltransferases"/>
    <property type="match status" value="1"/>
</dbReference>
<reference evidence="3" key="1">
    <citation type="journal article" date="2013" name="Nature">
        <title>Pan genome of the phytoplankton Emiliania underpins its global distribution.</title>
        <authorList>
            <person name="Read B.A."/>
            <person name="Kegel J."/>
            <person name="Klute M.J."/>
            <person name="Kuo A."/>
            <person name="Lefebvre S.C."/>
            <person name="Maumus F."/>
            <person name="Mayer C."/>
            <person name="Miller J."/>
            <person name="Monier A."/>
            <person name="Salamov A."/>
            <person name="Young J."/>
            <person name="Aguilar M."/>
            <person name="Claverie J.M."/>
            <person name="Frickenhaus S."/>
            <person name="Gonzalez K."/>
            <person name="Herman E.K."/>
            <person name="Lin Y.C."/>
            <person name="Napier J."/>
            <person name="Ogata H."/>
            <person name="Sarno A.F."/>
            <person name="Shmutz J."/>
            <person name="Schroeder D."/>
            <person name="de Vargas C."/>
            <person name="Verret F."/>
            <person name="von Dassow P."/>
            <person name="Valentin K."/>
            <person name="Van de Peer Y."/>
            <person name="Wheeler G."/>
            <person name="Dacks J.B."/>
            <person name="Delwiche C.F."/>
            <person name="Dyhrman S.T."/>
            <person name="Glockner G."/>
            <person name="John U."/>
            <person name="Richards T."/>
            <person name="Worden A.Z."/>
            <person name="Zhang X."/>
            <person name="Grigoriev I.V."/>
            <person name="Allen A.E."/>
            <person name="Bidle K."/>
            <person name="Borodovsky M."/>
            <person name="Bowler C."/>
            <person name="Brownlee C."/>
            <person name="Cock J.M."/>
            <person name="Elias M."/>
            <person name="Gladyshev V.N."/>
            <person name="Groth M."/>
            <person name="Guda C."/>
            <person name="Hadaegh A."/>
            <person name="Iglesias-Rodriguez M.D."/>
            <person name="Jenkins J."/>
            <person name="Jones B.M."/>
            <person name="Lawson T."/>
            <person name="Leese F."/>
            <person name="Lindquist E."/>
            <person name="Lobanov A."/>
            <person name="Lomsadze A."/>
            <person name="Malik S.B."/>
            <person name="Marsh M.E."/>
            <person name="Mackinder L."/>
            <person name="Mock T."/>
            <person name="Mueller-Roeber B."/>
            <person name="Pagarete A."/>
            <person name="Parker M."/>
            <person name="Probert I."/>
            <person name="Quesneville H."/>
            <person name="Raines C."/>
            <person name="Rensing S.A."/>
            <person name="Riano-Pachon D.M."/>
            <person name="Richier S."/>
            <person name="Rokitta S."/>
            <person name="Shiraiwa Y."/>
            <person name="Soanes D.M."/>
            <person name="van der Giezen M."/>
            <person name="Wahlund T.M."/>
            <person name="Williams B."/>
            <person name="Wilson W."/>
            <person name="Wolfe G."/>
            <person name="Wurch L.L."/>
        </authorList>
    </citation>
    <scope>NUCLEOTIDE SEQUENCE</scope>
</reference>
<feature type="domain" description="Methyltransferase type 11" evidence="1">
    <location>
        <begin position="170"/>
        <end position="213"/>
    </location>
</feature>
<accession>A0A0D3IPJ0</accession>
<dbReference type="Proteomes" id="UP000013827">
    <property type="component" value="Unassembled WGS sequence"/>
</dbReference>
<dbReference type="GO" id="GO:0008757">
    <property type="term" value="F:S-adenosylmethionine-dependent methyltransferase activity"/>
    <property type="evidence" value="ECO:0007669"/>
    <property type="project" value="InterPro"/>
</dbReference>
<proteinExistence type="predicted"/>
<dbReference type="InterPro" id="IPR013216">
    <property type="entry name" value="Methyltransf_11"/>
</dbReference>
<dbReference type="RefSeq" id="XP_005765604.1">
    <property type="nucleotide sequence ID" value="XM_005765547.1"/>
</dbReference>
<dbReference type="CDD" id="cd02440">
    <property type="entry name" value="AdoMet_MTases"/>
    <property type="match status" value="1"/>
</dbReference>
<dbReference type="AlphaFoldDB" id="A0A0D3IPJ0"/>
<dbReference type="KEGG" id="ehx:EMIHUDRAFT_212937"/>
<dbReference type="InterPro" id="IPR029063">
    <property type="entry name" value="SAM-dependent_MTases_sf"/>
</dbReference>
<keyword evidence="3" id="KW-1185">Reference proteome</keyword>
<protein>
    <recommendedName>
        <fullName evidence="1">Methyltransferase type 11 domain-containing protein</fullName>
    </recommendedName>
</protein>
<organism evidence="2 3">
    <name type="scientific">Emiliania huxleyi (strain CCMP1516)</name>
    <dbReference type="NCBI Taxonomy" id="280463"/>
    <lineage>
        <taxon>Eukaryota</taxon>
        <taxon>Haptista</taxon>
        <taxon>Haptophyta</taxon>
        <taxon>Prymnesiophyceae</taxon>
        <taxon>Isochrysidales</taxon>
        <taxon>Noelaerhabdaceae</taxon>
        <taxon>Emiliania</taxon>
    </lineage>
</organism>
<reference evidence="2" key="2">
    <citation type="submission" date="2024-10" db="UniProtKB">
        <authorList>
            <consortium name="EnsemblProtists"/>
        </authorList>
    </citation>
    <scope>IDENTIFICATION</scope>
</reference>
<dbReference type="PaxDb" id="2903-EOD13175"/>
<name>A0A0D3IPJ0_EMIH1</name>
<evidence type="ECO:0000259" key="1">
    <source>
        <dbReference type="Pfam" id="PF08241"/>
    </source>
</evidence>